<dbReference type="Proteomes" id="UP000053097">
    <property type="component" value="Unassembled WGS sequence"/>
</dbReference>
<organism evidence="1 2">
    <name type="scientific">Ooceraea biroi</name>
    <name type="common">Clonal raider ant</name>
    <name type="synonym">Cerapachys biroi</name>
    <dbReference type="NCBI Taxonomy" id="2015173"/>
    <lineage>
        <taxon>Eukaryota</taxon>
        <taxon>Metazoa</taxon>
        <taxon>Ecdysozoa</taxon>
        <taxon>Arthropoda</taxon>
        <taxon>Hexapoda</taxon>
        <taxon>Insecta</taxon>
        <taxon>Pterygota</taxon>
        <taxon>Neoptera</taxon>
        <taxon>Endopterygota</taxon>
        <taxon>Hymenoptera</taxon>
        <taxon>Apocrita</taxon>
        <taxon>Aculeata</taxon>
        <taxon>Formicoidea</taxon>
        <taxon>Formicidae</taxon>
        <taxon>Dorylinae</taxon>
        <taxon>Ooceraea</taxon>
    </lineage>
</organism>
<accession>A0A026VZ85</accession>
<dbReference type="AlphaFoldDB" id="A0A026VZ85"/>
<evidence type="ECO:0000313" key="1">
    <source>
        <dbReference type="EMBL" id="EZA48159.1"/>
    </source>
</evidence>
<name>A0A026VZ85_OOCBI</name>
<sequence>MSEIGRNGTRGNESDCVYAFQRVHFRFARGKGRKARAQDSGEVREKEEVLRGAICE</sequence>
<proteinExistence type="predicted"/>
<dbReference type="EMBL" id="KK107672">
    <property type="protein sequence ID" value="EZA48159.1"/>
    <property type="molecule type" value="Genomic_DNA"/>
</dbReference>
<gene>
    <name evidence="1" type="ORF">X777_14044</name>
</gene>
<protein>
    <submittedName>
        <fullName evidence="1">Uncharacterized protein</fullName>
    </submittedName>
</protein>
<keyword evidence="2" id="KW-1185">Reference proteome</keyword>
<evidence type="ECO:0000313" key="2">
    <source>
        <dbReference type="Proteomes" id="UP000053097"/>
    </source>
</evidence>
<reference evidence="1 2" key="1">
    <citation type="journal article" date="2014" name="Curr. Biol.">
        <title>The genome of the clonal raider ant Cerapachys biroi.</title>
        <authorList>
            <person name="Oxley P.R."/>
            <person name="Ji L."/>
            <person name="Fetter-Pruneda I."/>
            <person name="McKenzie S.K."/>
            <person name="Li C."/>
            <person name="Hu H."/>
            <person name="Zhang G."/>
            <person name="Kronauer D.J."/>
        </authorList>
    </citation>
    <scope>NUCLEOTIDE SEQUENCE [LARGE SCALE GENOMIC DNA]</scope>
</reference>